<evidence type="ECO:0000313" key="1">
    <source>
        <dbReference type="EMBL" id="SFM15744.1"/>
    </source>
</evidence>
<gene>
    <name evidence="1" type="ORF">SAMN02983006_02916</name>
</gene>
<dbReference type="Pfam" id="PF19952">
    <property type="entry name" value="DUF6414"/>
    <property type="match status" value="1"/>
</dbReference>
<dbReference type="RefSeq" id="WP_089862876.1">
    <property type="nucleotide sequence ID" value="NZ_FOTI01000094.1"/>
</dbReference>
<reference evidence="1 2" key="1">
    <citation type="submission" date="2016-10" db="EMBL/GenBank/DDBJ databases">
        <authorList>
            <person name="de Groot N.N."/>
        </authorList>
    </citation>
    <scope>NUCLEOTIDE SEQUENCE [LARGE SCALE GENOMIC DNA]</scope>
    <source>
        <strain evidence="1 2">ATCC 51327</strain>
    </source>
</reference>
<sequence length="358" mass="40539">MNEIRDFIYLDQKRVLSFGSQLLGGLADTITTISENSKDKIKDLDLKGNINAEAKLGENSLALIESLISIIGKANLGVSGEINPHFTSKTFNKEEKQESKLLDHFQFTLLRNALLEQKILKNLDDKKAHEWNNGKAAKDIEFGDFIELTSRVKFFDVSHLKSIASGLEKFIEMTDQITTAKKIHKMIQEGTSAEEAMEYINKNAMQMGYHSRMNTFGNDLNPLELNAMIDLMKDISEGGYASVPIHIIARPLSASDNDTNFVAPIKEEYLIDSKEEILFKYGHEPNQNWKILGQICKKPKKKHTNKMNIKSPNFSEANKLNDFIKEITNTFTEIGSQIGIQSFVEYPNISINLIAIYR</sequence>
<proteinExistence type="predicted"/>
<protein>
    <submittedName>
        <fullName evidence="1">Uncharacterized protein</fullName>
    </submittedName>
</protein>
<keyword evidence="2" id="KW-1185">Reference proteome</keyword>
<dbReference type="OrthoDB" id="6192452at2"/>
<name>A0A1I4NJQ4_9FIRM</name>
<organism evidence="1 2">
    <name type="scientific">Halanaerobium salsuginis</name>
    <dbReference type="NCBI Taxonomy" id="29563"/>
    <lineage>
        <taxon>Bacteria</taxon>
        <taxon>Bacillati</taxon>
        <taxon>Bacillota</taxon>
        <taxon>Clostridia</taxon>
        <taxon>Halanaerobiales</taxon>
        <taxon>Halanaerobiaceae</taxon>
        <taxon>Halanaerobium</taxon>
    </lineage>
</organism>
<dbReference type="AlphaFoldDB" id="A0A1I4NJQ4"/>
<accession>A0A1I4NJQ4</accession>
<dbReference type="Proteomes" id="UP000199006">
    <property type="component" value="Unassembled WGS sequence"/>
</dbReference>
<dbReference type="InterPro" id="IPR045633">
    <property type="entry name" value="DUF6414"/>
</dbReference>
<dbReference type="EMBL" id="FOTI01000094">
    <property type="protein sequence ID" value="SFM15744.1"/>
    <property type="molecule type" value="Genomic_DNA"/>
</dbReference>
<evidence type="ECO:0000313" key="2">
    <source>
        <dbReference type="Proteomes" id="UP000199006"/>
    </source>
</evidence>